<gene>
    <name evidence="1" type="ORF">EWB00_007617</name>
</gene>
<proteinExistence type="predicted"/>
<comment type="caution">
    <text evidence="1">The sequence shown here is derived from an EMBL/GenBank/DDBJ whole genome shotgun (WGS) entry which is preliminary data.</text>
</comment>
<accession>A0A4Z2CTM9</accession>
<dbReference type="EMBL" id="SKCS01000425">
    <property type="protein sequence ID" value="TNN07636.1"/>
    <property type="molecule type" value="Genomic_DNA"/>
</dbReference>
<protein>
    <submittedName>
        <fullName evidence="1">Uncharacterized protein</fullName>
    </submittedName>
</protein>
<keyword evidence="2" id="KW-1185">Reference proteome</keyword>
<name>A0A4Z2CTM9_SCHJA</name>
<evidence type="ECO:0000313" key="2">
    <source>
        <dbReference type="Proteomes" id="UP000311919"/>
    </source>
</evidence>
<reference evidence="1 2" key="1">
    <citation type="submission" date="2019-03" db="EMBL/GenBank/DDBJ databases">
        <title>An improved genome assembly of the fluke Schistosoma japonicum.</title>
        <authorList>
            <person name="Hu W."/>
            <person name="Luo F."/>
            <person name="Yin M."/>
            <person name="Mo X."/>
            <person name="Sun C."/>
            <person name="Wu Q."/>
            <person name="Zhu B."/>
            <person name="Xiang M."/>
            <person name="Wang J."/>
            <person name="Wang Y."/>
            <person name="Zhang T."/>
            <person name="Xu B."/>
            <person name="Zheng H."/>
            <person name="Feng Z."/>
        </authorList>
    </citation>
    <scope>NUCLEOTIDE SEQUENCE [LARGE SCALE GENOMIC DNA]</scope>
    <source>
        <strain evidence="1">HuSjv2</strain>
        <tissue evidence="1">Worms</tissue>
    </source>
</reference>
<organism evidence="1 2">
    <name type="scientific">Schistosoma japonicum</name>
    <name type="common">Blood fluke</name>
    <dbReference type="NCBI Taxonomy" id="6182"/>
    <lineage>
        <taxon>Eukaryota</taxon>
        <taxon>Metazoa</taxon>
        <taxon>Spiralia</taxon>
        <taxon>Lophotrochozoa</taxon>
        <taxon>Platyhelminthes</taxon>
        <taxon>Trematoda</taxon>
        <taxon>Digenea</taxon>
        <taxon>Strigeidida</taxon>
        <taxon>Schistosomatoidea</taxon>
        <taxon>Schistosomatidae</taxon>
        <taxon>Schistosoma</taxon>
    </lineage>
</organism>
<dbReference type="AlphaFoldDB" id="A0A4Z2CTM9"/>
<evidence type="ECO:0000313" key="1">
    <source>
        <dbReference type="EMBL" id="TNN07636.1"/>
    </source>
</evidence>
<dbReference type="Proteomes" id="UP000311919">
    <property type="component" value="Unassembled WGS sequence"/>
</dbReference>
<sequence>MTFDIEKECQERYFEKRCLLNKCEKLVLCKKACIPKSVEATLLQVSGLVNRWCIYERLLIVDSRKSCPIVLDFADTVDVAHFTISCPLFRRQ</sequence>